<dbReference type="Gene3D" id="2.130.10.10">
    <property type="entry name" value="YVTN repeat-like/Quinoprotein amine dehydrogenase"/>
    <property type="match status" value="1"/>
</dbReference>
<dbReference type="InterPro" id="IPR015943">
    <property type="entry name" value="WD40/YVTN_repeat-like_dom_sf"/>
</dbReference>
<dbReference type="STRING" id="226505.SAMN05444394_2798"/>
<dbReference type="InterPro" id="IPR036278">
    <property type="entry name" value="Sialidase_sf"/>
</dbReference>
<gene>
    <name evidence="4" type="ORF">SAMN05444394_2798</name>
</gene>
<sequence>MRKILSILSLGILFSCQTSEIKVPEKPFGWEIFEVPVKASLRGLSPVTNEIAWASGSGGTWLRTLDGGATWDHGVISELDTVDFRSIHAFDAEQAVVVSAGQPAVIYKTIDGGKTWELKHQEVEAAFLDGISFSGPDQGYVFGDPIDGKWMILQSANQGESWYSLLNLPSAKEGEAGFAASASSLISDGENLWLGSGGTEANLHFSPDQGTTWKQWNSPLMQGEASKGIFSLTNLGNGGVFLVGGDYLNMEDTSSVAATFNLSEEEWKLPKAAPKGYRSGVVYFPKYHWLIAVGPTGSDFSKDGGTSWENFSSEGFHAVKLGHTEGTIWASGSNGRIARLKIQ</sequence>
<feature type="domain" description="Photosynthesis system II assembly factor Ycf48/Hcf136-like" evidence="3">
    <location>
        <begin position="29"/>
        <end position="117"/>
    </location>
</feature>
<evidence type="ECO:0000256" key="1">
    <source>
        <dbReference type="ARBA" id="ARBA00022531"/>
    </source>
</evidence>
<protein>
    <recommendedName>
        <fullName evidence="3">Photosynthesis system II assembly factor Ycf48/Hcf136-like domain-containing protein</fullName>
    </recommendedName>
</protein>
<dbReference type="PANTHER" id="PTHR47199">
    <property type="entry name" value="PHOTOSYSTEM II STABILITY/ASSEMBLY FACTOR HCF136, CHLOROPLASTIC"/>
    <property type="match status" value="1"/>
</dbReference>
<evidence type="ECO:0000313" key="4">
    <source>
        <dbReference type="EMBL" id="SIN99826.1"/>
    </source>
</evidence>
<dbReference type="Proteomes" id="UP000185221">
    <property type="component" value="Unassembled WGS sequence"/>
</dbReference>
<reference evidence="5" key="1">
    <citation type="submission" date="2016-11" db="EMBL/GenBank/DDBJ databases">
        <authorList>
            <person name="Varghese N."/>
            <person name="Submissions S."/>
        </authorList>
    </citation>
    <scope>NUCLEOTIDE SEQUENCE [LARGE SCALE GENOMIC DNA]</scope>
    <source>
        <strain evidence="5">DSM 15292</strain>
    </source>
</reference>
<dbReference type="OrthoDB" id="9813892at2"/>
<dbReference type="GO" id="GO:0015979">
    <property type="term" value="P:photosynthesis"/>
    <property type="evidence" value="ECO:0007669"/>
    <property type="project" value="UniProtKB-KW"/>
</dbReference>
<evidence type="ECO:0000259" key="3">
    <source>
        <dbReference type="Pfam" id="PF14870"/>
    </source>
</evidence>
<name>A0A1N6FWU0_9BACT</name>
<keyword evidence="5" id="KW-1185">Reference proteome</keyword>
<dbReference type="AlphaFoldDB" id="A0A1N6FWU0"/>
<dbReference type="EMBL" id="FSRC01000002">
    <property type="protein sequence ID" value="SIN99826.1"/>
    <property type="molecule type" value="Genomic_DNA"/>
</dbReference>
<dbReference type="PANTHER" id="PTHR47199:SF2">
    <property type="entry name" value="PHOTOSYSTEM II STABILITY_ASSEMBLY FACTOR HCF136, CHLOROPLASTIC"/>
    <property type="match status" value="1"/>
</dbReference>
<accession>A0A1N6FWU0</accession>
<evidence type="ECO:0000313" key="5">
    <source>
        <dbReference type="Proteomes" id="UP000185221"/>
    </source>
</evidence>
<dbReference type="PROSITE" id="PS51257">
    <property type="entry name" value="PROKAR_LIPOPROTEIN"/>
    <property type="match status" value="1"/>
</dbReference>
<proteinExistence type="predicted"/>
<dbReference type="GO" id="GO:0009523">
    <property type="term" value="C:photosystem II"/>
    <property type="evidence" value="ECO:0007669"/>
    <property type="project" value="UniProtKB-KW"/>
</dbReference>
<dbReference type="RefSeq" id="WP_074225600.1">
    <property type="nucleotide sequence ID" value="NZ_FSRC01000002.1"/>
</dbReference>
<dbReference type="Pfam" id="PF14870">
    <property type="entry name" value="PSII_BNR"/>
    <property type="match status" value="1"/>
</dbReference>
<dbReference type="SUPFAM" id="SSF50939">
    <property type="entry name" value="Sialidases"/>
    <property type="match status" value="1"/>
</dbReference>
<evidence type="ECO:0000256" key="2">
    <source>
        <dbReference type="ARBA" id="ARBA00023276"/>
    </source>
</evidence>
<organism evidence="4 5">
    <name type="scientific">Algoriphagus halophilus</name>
    <dbReference type="NCBI Taxonomy" id="226505"/>
    <lineage>
        <taxon>Bacteria</taxon>
        <taxon>Pseudomonadati</taxon>
        <taxon>Bacteroidota</taxon>
        <taxon>Cytophagia</taxon>
        <taxon>Cytophagales</taxon>
        <taxon>Cyclobacteriaceae</taxon>
        <taxon>Algoriphagus</taxon>
    </lineage>
</organism>
<keyword evidence="2" id="KW-0604">Photosystem II</keyword>
<dbReference type="InterPro" id="IPR028203">
    <property type="entry name" value="PSII_CF48-like_dom"/>
</dbReference>
<keyword evidence="1" id="KW-0602">Photosynthesis</keyword>